<organism evidence="1">
    <name type="scientific">Rhizophora mucronata</name>
    <name type="common">Asiatic mangrove</name>
    <dbReference type="NCBI Taxonomy" id="61149"/>
    <lineage>
        <taxon>Eukaryota</taxon>
        <taxon>Viridiplantae</taxon>
        <taxon>Streptophyta</taxon>
        <taxon>Embryophyta</taxon>
        <taxon>Tracheophyta</taxon>
        <taxon>Spermatophyta</taxon>
        <taxon>Magnoliopsida</taxon>
        <taxon>eudicotyledons</taxon>
        <taxon>Gunneridae</taxon>
        <taxon>Pentapetalae</taxon>
        <taxon>rosids</taxon>
        <taxon>fabids</taxon>
        <taxon>Malpighiales</taxon>
        <taxon>Rhizophoraceae</taxon>
        <taxon>Rhizophora</taxon>
    </lineage>
</organism>
<reference evidence="1" key="1">
    <citation type="submission" date="2018-02" db="EMBL/GenBank/DDBJ databases">
        <title>Rhizophora mucronata_Transcriptome.</title>
        <authorList>
            <person name="Meera S.P."/>
            <person name="Sreeshan A."/>
            <person name="Augustine A."/>
        </authorList>
    </citation>
    <scope>NUCLEOTIDE SEQUENCE</scope>
    <source>
        <tissue evidence="1">Leaf</tissue>
    </source>
</reference>
<evidence type="ECO:0000313" key="1">
    <source>
        <dbReference type="EMBL" id="MBX47868.1"/>
    </source>
</evidence>
<dbReference type="PANTHER" id="PTHR46976:SF2">
    <property type="entry name" value="F-BOX DOMAIN-CONTAINING PROTEIN"/>
    <property type="match status" value="1"/>
</dbReference>
<dbReference type="AlphaFoldDB" id="A0A2P2NZC7"/>
<proteinExistence type="predicted"/>
<protein>
    <submittedName>
        <fullName evidence="1">Uncharacterized protein</fullName>
    </submittedName>
</protein>
<name>A0A2P2NZC7_RHIMU</name>
<sequence length="133" mass="14373">MALKHIEEFVLSFSNPQTFATIILSSAPNALAQVVEAACIPEAGYLRCSVAEIGRFVAMLRNPYSILRACSAFALLQFTMPGGRHAMHHSTMLQNAGAPRILRATAAAATAPIEAKVFAKIVLRNIEQCMLET</sequence>
<dbReference type="PANTHER" id="PTHR46976">
    <property type="entry name" value="PROTEIN ARABIDILLO 1"/>
    <property type="match status" value="1"/>
</dbReference>
<accession>A0A2P2NZC7</accession>
<dbReference type="EMBL" id="GGEC01067384">
    <property type="protein sequence ID" value="MBX47868.1"/>
    <property type="molecule type" value="Transcribed_RNA"/>
</dbReference>